<comment type="caution">
    <text evidence="1">The sequence shown here is derived from an EMBL/GenBank/DDBJ whole genome shotgun (WGS) entry which is preliminary data.</text>
</comment>
<reference evidence="1" key="1">
    <citation type="submission" date="2022-07" db="EMBL/GenBank/DDBJ databases">
        <title>Phylogenomic reconstructions and comparative analyses of Kickxellomycotina fungi.</title>
        <authorList>
            <person name="Reynolds N.K."/>
            <person name="Stajich J.E."/>
            <person name="Barry K."/>
            <person name="Grigoriev I.V."/>
            <person name="Crous P."/>
            <person name="Smith M.E."/>
        </authorList>
    </citation>
    <scope>NUCLEOTIDE SEQUENCE</scope>
    <source>
        <strain evidence="1">CBS 102833</strain>
    </source>
</reference>
<protein>
    <submittedName>
        <fullName evidence="1">Tubulin-dependent ATPase kip3</fullName>
    </submittedName>
</protein>
<gene>
    <name evidence="1" type="primary">KIP3</name>
    <name evidence="1" type="ORF">H4S07_002058</name>
</gene>
<dbReference type="EMBL" id="JANBUP010000437">
    <property type="protein sequence ID" value="KAJ2811449.1"/>
    <property type="molecule type" value="Genomic_DNA"/>
</dbReference>
<keyword evidence="2" id="KW-1185">Reference proteome</keyword>
<dbReference type="Proteomes" id="UP001140096">
    <property type="component" value="Unassembled WGS sequence"/>
</dbReference>
<evidence type="ECO:0000313" key="2">
    <source>
        <dbReference type="Proteomes" id="UP001140096"/>
    </source>
</evidence>
<proteinExistence type="predicted"/>
<organism evidence="1 2">
    <name type="scientific">Coemansia furcata</name>
    <dbReference type="NCBI Taxonomy" id="417177"/>
    <lineage>
        <taxon>Eukaryota</taxon>
        <taxon>Fungi</taxon>
        <taxon>Fungi incertae sedis</taxon>
        <taxon>Zoopagomycota</taxon>
        <taxon>Kickxellomycotina</taxon>
        <taxon>Kickxellomycetes</taxon>
        <taxon>Kickxellales</taxon>
        <taxon>Kickxellaceae</taxon>
        <taxon>Coemansia</taxon>
    </lineage>
</organism>
<evidence type="ECO:0000313" key="1">
    <source>
        <dbReference type="EMBL" id="KAJ2811449.1"/>
    </source>
</evidence>
<name>A0ACC1LL88_9FUNG</name>
<accession>A0ACC1LL88</accession>
<sequence>MLSAMPAAVGPNGSSEAAILVAVRVRPFSSKELSLLARPSNSQFTPTARNFMNYEEAPPEVPNSKSIRKVVHTIDDHVLVFDPPDENGQQRAPMGASNKRHKDIRFVFDRVYGEESSQRDVYEGTTRGLLDSVMHGYNATVFAYGATGCGKTYTISGCAEDPGVVFLTMQELFDRITIAEDERTVEVALSYLEVYNETIRDLLCESGPLALREDSKQGVTVAGLSEHVPRSVSEVMDLMMRGNANRTMSPTEANAVSSRSHAVLQVHVRQKPRAGGLQTDVTTATLSIIDLAGSERATVAQNNNARMRESANINRSLLALANCINALCDQKTKRHIPYRDSKLTRMLKFSLGGNCRTVMITCVSPASTYFEETHNTLKYANRAKNIKTTVNKNTKSTQVHLAQYQGKIKEQSEEIGRLQREIAALKARASGAVNGKTSAQANQAMIELRKQTLAVQVVQDMRNKLAAAYAPIREATWEHASAQAVGAWYDHYADALKSWREHFEMQFQEHQHNDMDVDDNDDVWAKHAKTYRHQVDELLRDLTRERKTVSRHAEHSAQLIERNSYEAERAAQVPPNAQLTAEQRYHVDQEHRVLDLSAERNGLRRRAELADHAAQTLAAQNAMLLKLTATCLCDLKRAQCRPETIDDAIGRIYMQAISSFTEATGSVRASMNLVQSAGGPSKLSVGGSTLTPPSPYVPRFFSDAAAKGRPPVQSAEYHPPKTALAAARAGAVASSSVTAGAGALRNPNPAAISAAVAGTTRARRAATAATSTNATAIATNGVSSLSLSQAPPQATRSVRAVSTAGGRSTAVRFNGSAPPEPSTTRPRTATRPPPATSAAPGRGVLAPGNQRSKDDHPPVRPAISPAARKLMASFGNTSSNSLPSPTTSDITASPASSVASWASAAASPHHEPLPAAAKPLKGILKSSMAKSSGDEANGAPVGPIRLGSARRKSRQARTQTNPTLRTTPTKPTFSGSSRELSFKSVGTKKPVWR</sequence>